<dbReference type="EMBL" id="QAYL01000016">
    <property type="protein sequence ID" value="RFD25270.1"/>
    <property type="molecule type" value="Genomic_DNA"/>
</dbReference>
<dbReference type="Proteomes" id="UP000258522">
    <property type="component" value="Unassembled WGS sequence"/>
</dbReference>
<sequence length="137" mass="15013">MITAALDTLDTTVRGSVAAGSCMRLPSGRGSAVPKSPQRIRDATDLGERHVIHQQTITATVSGHHSSPACRTTRCRPDLAVIHRFCHQLPGWIDAAIRERAKADPAKQDTQYRSEHLAGLADRLADCLNPDRHLHRP</sequence>
<dbReference type="AlphaFoldDB" id="A0A3E1HFD4"/>
<evidence type="ECO:0000313" key="4">
    <source>
        <dbReference type="EMBL" id="RFD25921.1"/>
    </source>
</evidence>
<evidence type="ECO:0000259" key="1">
    <source>
        <dbReference type="Pfam" id="PF02720"/>
    </source>
</evidence>
<dbReference type="EMBL" id="QAYL01000008">
    <property type="protein sequence ID" value="RFD25921.1"/>
    <property type="molecule type" value="Genomic_DNA"/>
</dbReference>
<protein>
    <recommendedName>
        <fullName evidence="1">DUF222 domain-containing protein</fullName>
    </recommendedName>
</protein>
<dbReference type="EMBL" id="QAYL01000020">
    <property type="protein sequence ID" value="RFD25035.1"/>
    <property type="molecule type" value="Genomic_DNA"/>
</dbReference>
<gene>
    <name evidence="4" type="ORF">MUBE_06765</name>
    <name evidence="3" type="ORF">MUBE_10570</name>
    <name evidence="2" type="ORF">MUBE_11215</name>
</gene>
<keyword evidence="5" id="KW-1185">Reference proteome</keyword>
<reference evidence="2 5" key="1">
    <citation type="submission" date="2018-07" db="EMBL/GenBank/DDBJ databases">
        <title>Whole genome sequence of Mycobacterium uberis.</title>
        <authorList>
            <person name="Benjak A."/>
        </authorList>
    </citation>
    <scope>NUCLEOTIDE SEQUENCE [LARGE SCALE GENOMIC DNA]</scope>
    <source>
        <strain evidence="2 5">Jura</strain>
    </source>
</reference>
<evidence type="ECO:0000313" key="3">
    <source>
        <dbReference type="EMBL" id="RFD25270.1"/>
    </source>
</evidence>
<evidence type="ECO:0000313" key="5">
    <source>
        <dbReference type="Proteomes" id="UP000258522"/>
    </source>
</evidence>
<comment type="caution">
    <text evidence="2">The sequence shown here is derived from an EMBL/GenBank/DDBJ whole genome shotgun (WGS) entry which is preliminary data.</text>
</comment>
<organism evidence="2 5">
    <name type="scientific">Mycobacterium uberis</name>
    <dbReference type="NCBI Taxonomy" id="2162698"/>
    <lineage>
        <taxon>Bacteria</taxon>
        <taxon>Bacillati</taxon>
        <taxon>Actinomycetota</taxon>
        <taxon>Actinomycetes</taxon>
        <taxon>Mycobacteriales</taxon>
        <taxon>Mycobacteriaceae</taxon>
        <taxon>Mycobacterium</taxon>
    </lineage>
</organism>
<dbReference type="InterPro" id="IPR003870">
    <property type="entry name" value="DUF222"/>
</dbReference>
<evidence type="ECO:0000313" key="2">
    <source>
        <dbReference type="EMBL" id="RFD25035.1"/>
    </source>
</evidence>
<accession>A0A3E1HFD4</accession>
<feature type="domain" description="DUF222" evidence="1">
    <location>
        <begin position="79"/>
        <end position="131"/>
    </location>
</feature>
<dbReference type="Pfam" id="PF02720">
    <property type="entry name" value="DUF222"/>
    <property type="match status" value="1"/>
</dbReference>
<name>A0A3E1HFD4_9MYCO</name>
<proteinExistence type="predicted"/>